<dbReference type="Proteomes" id="UP000775213">
    <property type="component" value="Unassembled WGS sequence"/>
</dbReference>
<comment type="caution">
    <text evidence="1">The sequence shown here is derived from an EMBL/GenBank/DDBJ whole genome shotgun (WGS) entry which is preliminary data.</text>
</comment>
<accession>A0AAV7GPF3</accession>
<organism evidence="1 2">
    <name type="scientific">Dendrobium chrysotoxum</name>
    <name type="common">Orchid</name>
    <dbReference type="NCBI Taxonomy" id="161865"/>
    <lineage>
        <taxon>Eukaryota</taxon>
        <taxon>Viridiplantae</taxon>
        <taxon>Streptophyta</taxon>
        <taxon>Embryophyta</taxon>
        <taxon>Tracheophyta</taxon>
        <taxon>Spermatophyta</taxon>
        <taxon>Magnoliopsida</taxon>
        <taxon>Liliopsida</taxon>
        <taxon>Asparagales</taxon>
        <taxon>Orchidaceae</taxon>
        <taxon>Epidendroideae</taxon>
        <taxon>Malaxideae</taxon>
        <taxon>Dendrobiinae</taxon>
        <taxon>Dendrobium</taxon>
    </lineage>
</organism>
<sequence>MEEIQHQSVGRQKSSVKRCSYGSLTLVGGLVEVRRQAVVEELGGKSDLQSLFLLLCWGSLFMRSESRLSGAWREVIGIDFGTTNCRVAFMEKDVSYCWIP</sequence>
<dbReference type="AlphaFoldDB" id="A0AAV7GPF3"/>
<proteinExistence type="predicted"/>
<keyword evidence="2" id="KW-1185">Reference proteome</keyword>
<evidence type="ECO:0000313" key="1">
    <source>
        <dbReference type="EMBL" id="KAH0458110.1"/>
    </source>
</evidence>
<dbReference type="EMBL" id="JAGFBR010000012">
    <property type="protein sequence ID" value="KAH0458110.1"/>
    <property type="molecule type" value="Genomic_DNA"/>
</dbReference>
<protein>
    <submittedName>
        <fullName evidence="1">Uncharacterized protein</fullName>
    </submittedName>
</protein>
<gene>
    <name evidence="1" type="ORF">IEQ34_013425</name>
</gene>
<name>A0AAV7GPF3_DENCH</name>
<evidence type="ECO:0000313" key="2">
    <source>
        <dbReference type="Proteomes" id="UP000775213"/>
    </source>
</evidence>
<reference evidence="1 2" key="1">
    <citation type="journal article" date="2021" name="Hortic Res">
        <title>Chromosome-scale assembly of the Dendrobium chrysotoxum genome enhances the understanding of orchid evolution.</title>
        <authorList>
            <person name="Zhang Y."/>
            <person name="Zhang G.Q."/>
            <person name="Zhang D."/>
            <person name="Liu X.D."/>
            <person name="Xu X.Y."/>
            <person name="Sun W.H."/>
            <person name="Yu X."/>
            <person name="Zhu X."/>
            <person name="Wang Z.W."/>
            <person name="Zhao X."/>
            <person name="Zhong W.Y."/>
            <person name="Chen H."/>
            <person name="Yin W.L."/>
            <person name="Huang T."/>
            <person name="Niu S.C."/>
            <person name="Liu Z.J."/>
        </authorList>
    </citation>
    <scope>NUCLEOTIDE SEQUENCE [LARGE SCALE GENOMIC DNA]</scope>
    <source>
        <strain evidence="1">Lindl</strain>
    </source>
</reference>